<dbReference type="AlphaFoldDB" id="A0A2R4TFY8"/>
<keyword evidence="3" id="KW-1185">Reference proteome</keyword>
<proteinExistence type="predicted"/>
<keyword evidence="1" id="KW-0812">Transmembrane</keyword>
<keyword evidence="2" id="KW-0614">Plasmid</keyword>
<keyword evidence="1" id="KW-0472">Membrane</keyword>
<gene>
    <name evidence="2" type="ORF">SLUN_38965</name>
</gene>
<dbReference type="Proteomes" id="UP000244201">
    <property type="component" value="Plasmid pSLUN2"/>
</dbReference>
<geneLocation type="plasmid" evidence="3">
    <name>pslun2</name>
</geneLocation>
<name>A0A2R4TFY8_9ACTN</name>
<evidence type="ECO:0000313" key="2">
    <source>
        <dbReference type="EMBL" id="AVZ78013.1"/>
    </source>
</evidence>
<dbReference type="KEGG" id="slk:SLUN_38965"/>
<feature type="transmembrane region" description="Helical" evidence="1">
    <location>
        <begin position="71"/>
        <end position="90"/>
    </location>
</feature>
<protein>
    <submittedName>
        <fullName evidence="2">Uncharacterized protein</fullName>
    </submittedName>
</protein>
<organism evidence="2 3">
    <name type="scientific">Streptomyces lunaelactis</name>
    <dbReference type="NCBI Taxonomy" id="1535768"/>
    <lineage>
        <taxon>Bacteria</taxon>
        <taxon>Bacillati</taxon>
        <taxon>Actinomycetota</taxon>
        <taxon>Actinomycetes</taxon>
        <taxon>Kitasatosporales</taxon>
        <taxon>Streptomycetaceae</taxon>
        <taxon>Streptomyces</taxon>
    </lineage>
</organism>
<feature type="transmembrane region" description="Helical" evidence="1">
    <location>
        <begin position="96"/>
        <end position="117"/>
    </location>
</feature>
<feature type="transmembrane region" description="Helical" evidence="1">
    <location>
        <begin position="7"/>
        <end position="25"/>
    </location>
</feature>
<evidence type="ECO:0000313" key="3">
    <source>
        <dbReference type="Proteomes" id="UP000244201"/>
    </source>
</evidence>
<feature type="transmembrane region" description="Helical" evidence="1">
    <location>
        <begin position="31"/>
        <end position="50"/>
    </location>
</feature>
<sequence length="121" mass="12614">MGGMRTPFGTWIYLLLVISGAAWVLGLQTSWWQRALAVAAVIGLAVADAAHTAVVSELRERTAHGLDSLSTWIRGPLAIAGGAWIAGLNLPATGRVVLAAAVLAVILFERSMAAPVARSAR</sequence>
<evidence type="ECO:0000256" key="1">
    <source>
        <dbReference type="SAM" id="Phobius"/>
    </source>
</evidence>
<accession>A0A2R4TFY8</accession>
<keyword evidence="1" id="KW-1133">Transmembrane helix</keyword>
<reference evidence="2 3" key="1">
    <citation type="submission" date="2018-01" db="EMBL/GenBank/DDBJ databases">
        <title>Complete genome sequence of Streptomyces lunaelactis MM109T, a Ferroverdin A producer isolated from cave moonmilk deposits.</title>
        <authorList>
            <person name="Naome A."/>
            <person name="Martinet L."/>
            <person name="Maciejewska M."/>
            <person name="Anderssen S."/>
            <person name="Adam D."/>
            <person name="Tenconi E."/>
            <person name="Deflandre B."/>
            <person name="Arguelles-Arias A."/>
            <person name="Calusinska M."/>
            <person name="Copieters W."/>
            <person name="Karim L."/>
            <person name="Hanikenne M."/>
            <person name="Baurain D."/>
            <person name="van Wezel G."/>
            <person name="Smargiasso N."/>
            <person name="de Pauw E."/>
            <person name="Delfosse P."/>
            <person name="Rigali S."/>
        </authorList>
    </citation>
    <scope>NUCLEOTIDE SEQUENCE [LARGE SCALE GENOMIC DNA]</scope>
    <source>
        <strain evidence="2 3">MM109</strain>
        <plasmid evidence="3">Plasmid pslun2</plasmid>
    </source>
</reference>
<dbReference type="EMBL" id="CP026306">
    <property type="protein sequence ID" value="AVZ78013.1"/>
    <property type="molecule type" value="Genomic_DNA"/>
</dbReference>